<reference evidence="1" key="1">
    <citation type="journal article" date="2015" name="Nature">
        <title>Complex archaea that bridge the gap between prokaryotes and eukaryotes.</title>
        <authorList>
            <person name="Spang A."/>
            <person name="Saw J.H."/>
            <person name="Jorgensen S.L."/>
            <person name="Zaremba-Niedzwiedzka K."/>
            <person name="Martijn J."/>
            <person name="Lind A.E."/>
            <person name="van Eijk R."/>
            <person name="Schleper C."/>
            <person name="Guy L."/>
            <person name="Ettema T.J."/>
        </authorList>
    </citation>
    <scope>NUCLEOTIDE SEQUENCE</scope>
</reference>
<dbReference type="EMBL" id="LAZR01023504">
    <property type="protein sequence ID" value="KKL78292.1"/>
    <property type="molecule type" value="Genomic_DNA"/>
</dbReference>
<comment type="caution">
    <text evidence="1">The sequence shown here is derived from an EMBL/GenBank/DDBJ whole genome shotgun (WGS) entry which is preliminary data.</text>
</comment>
<evidence type="ECO:0000313" key="1">
    <source>
        <dbReference type="EMBL" id="KKL78292.1"/>
    </source>
</evidence>
<organism evidence="1">
    <name type="scientific">marine sediment metagenome</name>
    <dbReference type="NCBI Taxonomy" id="412755"/>
    <lineage>
        <taxon>unclassified sequences</taxon>
        <taxon>metagenomes</taxon>
        <taxon>ecological metagenomes</taxon>
    </lineage>
</organism>
<protein>
    <submittedName>
        <fullName evidence="1">Uncharacterized protein</fullName>
    </submittedName>
</protein>
<name>A0A0F9HT38_9ZZZZ</name>
<accession>A0A0F9HT38</accession>
<dbReference type="AlphaFoldDB" id="A0A0F9HT38"/>
<sequence length="129" mass="13698">MGFFGIYRATPAALTSGKLARVLLDEFGRVQVSVTGLVANYDTVGYESLIVSDTAVGFASIPATAVRAFITIEDADIRFRVDDPSPTTTEGHVLVATDILLLESAADIASFKAIRDGAVDAILKVTYQL</sequence>
<proteinExistence type="predicted"/>
<gene>
    <name evidence="1" type="ORF">LCGC14_2026280</name>
</gene>